<dbReference type="InterPro" id="IPR008930">
    <property type="entry name" value="Terpenoid_cyclase/PrenylTrfase"/>
</dbReference>
<dbReference type="GO" id="GO:0016114">
    <property type="term" value="P:terpenoid biosynthetic process"/>
    <property type="evidence" value="ECO:0007669"/>
    <property type="project" value="InterPro"/>
</dbReference>
<name>A0AAW0KXK3_QUESU</name>
<dbReference type="FunFam" id="1.50.10.130:FF:000001">
    <property type="entry name" value="Isoprene synthase, chloroplastic"/>
    <property type="match status" value="1"/>
</dbReference>
<organism evidence="4 5">
    <name type="scientific">Quercus suber</name>
    <name type="common">Cork oak</name>
    <dbReference type="NCBI Taxonomy" id="58331"/>
    <lineage>
        <taxon>Eukaryota</taxon>
        <taxon>Viridiplantae</taxon>
        <taxon>Streptophyta</taxon>
        <taxon>Embryophyta</taxon>
        <taxon>Tracheophyta</taxon>
        <taxon>Spermatophyta</taxon>
        <taxon>Magnoliopsida</taxon>
        <taxon>eudicotyledons</taxon>
        <taxon>Gunneridae</taxon>
        <taxon>Pentapetalae</taxon>
        <taxon>rosids</taxon>
        <taxon>fabids</taxon>
        <taxon>Fagales</taxon>
        <taxon>Fagaceae</taxon>
        <taxon>Quercus</taxon>
    </lineage>
</organism>
<evidence type="ECO:0000259" key="3">
    <source>
        <dbReference type="Pfam" id="PF01397"/>
    </source>
</evidence>
<dbReference type="GO" id="GO:0010333">
    <property type="term" value="F:terpene synthase activity"/>
    <property type="evidence" value="ECO:0007669"/>
    <property type="project" value="InterPro"/>
</dbReference>
<comment type="caution">
    <text evidence="4">The sequence shown here is derived from an EMBL/GenBank/DDBJ whole genome shotgun (WGS) entry which is preliminary data.</text>
</comment>
<dbReference type="InterPro" id="IPR036965">
    <property type="entry name" value="Terpene_synth_N_sf"/>
</dbReference>
<keyword evidence="2" id="KW-0456">Lyase</keyword>
<dbReference type="AlphaFoldDB" id="A0AAW0KXK3"/>
<dbReference type="InterPro" id="IPR001906">
    <property type="entry name" value="Terpene_synth_N"/>
</dbReference>
<dbReference type="Pfam" id="PF01397">
    <property type="entry name" value="Terpene_synth"/>
    <property type="match status" value="1"/>
</dbReference>
<feature type="domain" description="Terpene synthase N-terminal" evidence="3">
    <location>
        <begin position="7"/>
        <end position="145"/>
    </location>
</feature>
<accession>A0AAW0KXK3</accession>
<sequence>MMLHKVVDPFEQLELIEIFQRLGLSSHFEKEMKRIVDGLYNTDHCGDIWKAENLYATALKFRLLRQYQYSVSQDVFNSFKDERGNFKACLCEDTKCMLSLYEASFHLIEGENILEEAQDFSTKHLEEYINQNKDKNIAAIINHSLELPLHWRMLTASASVVMEPHTRPTNFESFQWCS</sequence>
<reference evidence="4 5" key="1">
    <citation type="journal article" date="2018" name="Sci. Data">
        <title>The draft genome sequence of cork oak.</title>
        <authorList>
            <person name="Ramos A.M."/>
            <person name="Usie A."/>
            <person name="Barbosa P."/>
            <person name="Barros P.M."/>
            <person name="Capote T."/>
            <person name="Chaves I."/>
            <person name="Simoes F."/>
            <person name="Abreu I."/>
            <person name="Carrasquinho I."/>
            <person name="Faro C."/>
            <person name="Guimaraes J.B."/>
            <person name="Mendonca D."/>
            <person name="Nobrega F."/>
            <person name="Rodrigues L."/>
            <person name="Saibo N.J.M."/>
            <person name="Varela M.C."/>
            <person name="Egas C."/>
            <person name="Matos J."/>
            <person name="Miguel C.M."/>
            <person name="Oliveira M.M."/>
            <person name="Ricardo C.P."/>
            <person name="Goncalves S."/>
        </authorList>
    </citation>
    <scope>NUCLEOTIDE SEQUENCE [LARGE SCALE GENOMIC DNA]</scope>
    <source>
        <strain evidence="5">cv. HL8</strain>
    </source>
</reference>
<keyword evidence="1" id="KW-0460">Magnesium</keyword>
<evidence type="ECO:0000256" key="1">
    <source>
        <dbReference type="ARBA" id="ARBA00022842"/>
    </source>
</evidence>
<protein>
    <submittedName>
        <fullName evidence="4">Myrcene synthase</fullName>
    </submittedName>
</protein>
<gene>
    <name evidence="4" type="primary">MYRS_24</name>
    <name evidence="4" type="ORF">CFP56_011136</name>
</gene>
<keyword evidence="5" id="KW-1185">Reference proteome</keyword>
<dbReference type="EMBL" id="PKMF04000190">
    <property type="protein sequence ID" value="KAK7844190.1"/>
    <property type="molecule type" value="Genomic_DNA"/>
</dbReference>
<evidence type="ECO:0000313" key="5">
    <source>
        <dbReference type="Proteomes" id="UP000237347"/>
    </source>
</evidence>
<evidence type="ECO:0000256" key="2">
    <source>
        <dbReference type="ARBA" id="ARBA00023239"/>
    </source>
</evidence>
<dbReference type="SUPFAM" id="SSF48239">
    <property type="entry name" value="Terpenoid cyclases/Protein prenyltransferases"/>
    <property type="match status" value="1"/>
</dbReference>
<dbReference type="PANTHER" id="PTHR31225">
    <property type="entry name" value="OS04G0344100 PROTEIN-RELATED"/>
    <property type="match status" value="1"/>
</dbReference>
<evidence type="ECO:0000313" key="4">
    <source>
        <dbReference type="EMBL" id="KAK7844190.1"/>
    </source>
</evidence>
<dbReference type="InterPro" id="IPR050148">
    <property type="entry name" value="Terpene_synthase-like"/>
</dbReference>
<dbReference type="Proteomes" id="UP000237347">
    <property type="component" value="Unassembled WGS sequence"/>
</dbReference>
<dbReference type="PANTHER" id="PTHR31225:SF9">
    <property type="entry name" value="TERPENE SYNTHASE 10"/>
    <property type="match status" value="1"/>
</dbReference>
<dbReference type="Gene3D" id="1.50.10.130">
    <property type="entry name" value="Terpene synthase, N-terminal domain"/>
    <property type="match status" value="1"/>
</dbReference>
<proteinExistence type="predicted"/>